<dbReference type="PROSITE" id="PS50853">
    <property type="entry name" value="FN3"/>
    <property type="match status" value="1"/>
</dbReference>
<sequence>MKKHYLPLILSFALFTEANAQKIVQRDPAIEQLVAEVNADSLQSHIKKLVSFDTRHTMSTTTEEKRGIGAARRWVLSRFQEYAKQSGGRMTAMIDSWVLKPDGKRVDKDQDMGNVMGILKGTDPNDDRIFIVSGHIDSRVTNVMNREATAPGANDDGSGTATVIELARVMAKAQFPATVIFLVVSGEEQGLLGADYLAQKAVNEKWNIEAIMNNDIVGSNNSNETRIIDNTRVRIFSEGLPAFELDKKATGIRNMGQENDGKARQLARYAKEIGERYVDNLEVVMVYRNDRFLRGGDHTPFVNRGFAAVRVTEMNENFDHQHQDLRTEKGTQYGDLPEFMDFEYLRKNTAMNLATLANLAKAPTTPQNVTIDTKSLTNSTTLFWQAPKSGKVKGYYVLVRETYQPFWQKKIFTTKNGINIPYSKDHYFFAVQAVGEDGNESLPILPKVGM</sequence>
<dbReference type="PANTHER" id="PTHR12147">
    <property type="entry name" value="METALLOPEPTIDASE M28 FAMILY MEMBER"/>
    <property type="match status" value="1"/>
</dbReference>
<keyword evidence="3" id="KW-0482">Metalloprotease</keyword>
<dbReference type="InterPro" id="IPR045175">
    <property type="entry name" value="M28_fam"/>
</dbReference>
<evidence type="ECO:0000313" key="6">
    <source>
        <dbReference type="Proteomes" id="UP001236507"/>
    </source>
</evidence>
<feature type="domain" description="Fibronectin type-III" evidence="4">
    <location>
        <begin position="365"/>
        <end position="450"/>
    </location>
</feature>
<dbReference type="CDD" id="cd00063">
    <property type="entry name" value="FN3"/>
    <property type="match status" value="1"/>
</dbReference>
<dbReference type="RefSeq" id="WP_283345872.1">
    <property type="nucleotide sequence ID" value="NZ_JASHIF010000020.1"/>
</dbReference>
<reference evidence="5 6" key="1">
    <citation type="submission" date="2023-05" db="EMBL/GenBank/DDBJ databases">
        <title>Novel species of genus Flectobacillus isolated from stream in China.</title>
        <authorList>
            <person name="Lu H."/>
        </authorList>
    </citation>
    <scope>NUCLEOTIDE SEQUENCE [LARGE SCALE GENOMIC DNA]</scope>
    <source>
        <strain evidence="5 6">KCTC 42575</strain>
    </source>
</reference>
<evidence type="ECO:0000256" key="1">
    <source>
        <dbReference type="ARBA" id="ARBA00004613"/>
    </source>
</evidence>
<evidence type="ECO:0000313" key="5">
    <source>
        <dbReference type="EMBL" id="MDI9861474.1"/>
    </source>
</evidence>
<comment type="subcellular location">
    <subcellularLocation>
        <location evidence="1">Secreted</location>
    </subcellularLocation>
</comment>
<dbReference type="Gene3D" id="3.40.630.10">
    <property type="entry name" value="Zn peptidases"/>
    <property type="match status" value="1"/>
</dbReference>
<dbReference type="InterPro" id="IPR013783">
    <property type="entry name" value="Ig-like_fold"/>
</dbReference>
<gene>
    <name evidence="5" type="ORF">QM524_19805</name>
</gene>
<keyword evidence="3" id="KW-0378">Hydrolase</keyword>
<dbReference type="Pfam" id="PF04389">
    <property type="entry name" value="Peptidase_M28"/>
    <property type="match status" value="1"/>
</dbReference>
<accession>A0ABT6YDD5</accession>
<dbReference type="InterPro" id="IPR003961">
    <property type="entry name" value="FN3_dom"/>
</dbReference>
<dbReference type="EMBL" id="JASHIF010000020">
    <property type="protein sequence ID" value="MDI9861474.1"/>
    <property type="molecule type" value="Genomic_DNA"/>
</dbReference>
<dbReference type="SUPFAM" id="SSF53187">
    <property type="entry name" value="Zn-dependent exopeptidases"/>
    <property type="match status" value="1"/>
</dbReference>
<keyword evidence="2" id="KW-0964">Secreted</keyword>
<evidence type="ECO:0000256" key="3">
    <source>
        <dbReference type="ARBA" id="ARBA00023049"/>
    </source>
</evidence>
<proteinExistence type="predicted"/>
<name>A0ABT6YDD5_9BACT</name>
<dbReference type="Gene3D" id="2.60.40.10">
    <property type="entry name" value="Immunoglobulins"/>
    <property type="match status" value="1"/>
</dbReference>
<keyword evidence="3" id="KW-0645">Protease</keyword>
<dbReference type="InterPro" id="IPR036116">
    <property type="entry name" value="FN3_sf"/>
</dbReference>
<dbReference type="InterPro" id="IPR007484">
    <property type="entry name" value="Peptidase_M28"/>
</dbReference>
<evidence type="ECO:0000256" key="2">
    <source>
        <dbReference type="ARBA" id="ARBA00022525"/>
    </source>
</evidence>
<comment type="caution">
    <text evidence="5">The sequence shown here is derived from an EMBL/GenBank/DDBJ whole genome shotgun (WGS) entry which is preliminary data.</text>
</comment>
<evidence type="ECO:0000259" key="4">
    <source>
        <dbReference type="PROSITE" id="PS50853"/>
    </source>
</evidence>
<dbReference type="PANTHER" id="PTHR12147:SF26">
    <property type="entry name" value="PEPTIDASE M28 DOMAIN-CONTAINING PROTEIN"/>
    <property type="match status" value="1"/>
</dbReference>
<dbReference type="SUPFAM" id="SSF49265">
    <property type="entry name" value="Fibronectin type III"/>
    <property type="match status" value="1"/>
</dbReference>
<dbReference type="Proteomes" id="UP001236507">
    <property type="component" value="Unassembled WGS sequence"/>
</dbReference>
<protein>
    <submittedName>
        <fullName evidence="5">M28 family metallopeptidase</fullName>
    </submittedName>
</protein>
<organism evidence="5 6">
    <name type="scientific">Flectobacillus roseus</name>
    <dbReference type="NCBI Taxonomy" id="502259"/>
    <lineage>
        <taxon>Bacteria</taxon>
        <taxon>Pseudomonadati</taxon>
        <taxon>Bacteroidota</taxon>
        <taxon>Cytophagia</taxon>
        <taxon>Cytophagales</taxon>
        <taxon>Flectobacillaceae</taxon>
        <taxon>Flectobacillus</taxon>
    </lineage>
</organism>
<keyword evidence="6" id="KW-1185">Reference proteome</keyword>